<dbReference type="InterPro" id="IPR046348">
    <property type="entry name" value="SIS_dom_sf"/>
</dbReference>
<feature type="binding site" evidence="10">
    <location>
        <position position="190"/>
    </location>
    <ligand>
        <name>Zn(2+)</name>
        <dbReference type="ChEBI" id="CHEBI:29105"/>
    </ligand>
</feature>
<dbReference type="EMBL" id="JAVRIC010000006">
    <property type="protein sequence ID" value="MDT0496996.1"/>
    <property type="molecule type" value="Genomic_DNA"/>
</dbReference>
<dbReference type="InterPro" id="IPR050099">
    <property type="entry name" value="SIS_GmhA/DiaA_subfam"/>
</dbReference>
<feature type="binding site" evidence="10">
    <location>
        <begin position="63"/>
        <end position="65"/>
    </location>
    <ligand>
        <name>substrate</name>
    </ligand>
</feature>
<feature type="domain" description="SIS" evidence="11">
    <location>
        <begin position="48"/>
        <end position="202"/>
    </location>
</feature>
<evidence type="ECO:0000256" key="7">
    <source>
        <dbReference type="ARBA" id="ARBA00022833"/>
    </source>
</evidence>
<feature type="binding site" evidence="10">
    <location>
        <position position="136"/>
    </location>
    <ligand>
        <name>substrate</name>
    </ligand>
</feature>
<evidence type="ECO:0000313" key="12">
    <source>
        <dbReference type="EMBL" id="MDT0496996.1"/>
    </source>
</evidence>
<keyword evidence="8 10" id="KW-0413">Isomerase</keyword>
<evidence type="ECO:0000256" key="2">
    <source>
        <dbReference type="ARBA" id="ARBA00003172"/>
    </source>
</evidence>
<evidence type="ECO:0000256" key="4">
    <source>
        <dbReference type="ARBA" id="ARBA00009894"/>
    </source>
</evidence>
<accession>A0ABU2WI80</accession>
<dbReference type="GO" id="GO:0016853">
    <property type="term" value="F:isomerase activity"/>
    <property type="evidence" value="ECO:0007669"/>
    <property type="project" value="UniProtKB-KW"/>
</dbReference>
<dbReference type="Gene3D" id="3.40.50.10490">
    <property type="entry name" value="Glucose-6-phosphate isomerase like protein, domain 1"/>
    <property type="match status" value="1"/>
</dbReference>
<dbReference type="PANTHER" id="PTHR30390">
    <property type="entry name" value="SEDOHEPTULOSE 7-PHOSPHATE ISOMERASE / DNAA INITIATOR-ASSOCIATING FACTOR FOR REPLICATION INITIATION"/>
    <property type="match status" value="1"/>
</dbReference>
<dbReference type="InterPro" id="IPR001347">
    <property type="entry name" value="SIS_dom"/>
</dbReference>
<dbReference type="HAMAP" id="MF_00067">
    <property type="entry name" value="GmhA"/>
    <property type="match status" value="1"/>
</dbReference>
<keyword evidence="7 10" id="KW-0862">Zinc</keyword>
<feature type="binding site" evidence="10">
    <location>
        <position position="76"/>
    </location>
    <ligand>
        <name>substrate</name>
    </ligand>
</feature>
<comment type="subunit">
    <text evidence="10">Homotetramer.</text>
</comment>
<evidence type="ECO:0000256" key="10">
    <source>
        <dbReference type="HAMAP-Rule" id="MF_00067"/>
    </source>
</evidence>
<dbReference type="InterPro" id="IPR035461">
    <property type="entry name" value="GmhA/DiaA"/>
</dbReference>
<dbReference type="EC" id="5.3.1.28" evidence="10"/>
<organism evidence="12 13">
    <name type="scientific">Banduia mediterranea</name>
    <dbReference type="NCBI Taxonomy" id="3075609"/>
    <lineage>
        <taxon>Bacteria</taxon>
        <taxon>Pseudomonadati</taxon>
        <taxon>Pseudomonadota</taxon>
        <taxon>Gammaproteobacteria</taxon>
        <taxon>Nevskiales</taxon>
        <taxon>Algiphilaceae</taxon>
        <taxon>Banduia</taxon>
    </lineage>
</organism>
<comment type="similarity">
    <text evidence="4 10">Belongs to the SIS family. GmhA subfamily.</text>
</comment>
<keyword evidence="13" id="KW-1185">Reference proteome</keyword>
<name>A0ABU2WI80_9GAMM</name>
<comment type="catalytic activity">
    <reaction evidence="1 10">
        <text>2 D-sedoheptulose 7-phosphate = D-glycero-alpha-D-manno-heptose 7-phosphate + D-glycero-beta-D-manno-heptose 7-phosphate</text>
        <dbReference type="Rhea" id="RHEA:27489"/>
        <dbReference type="ChEBI" id="CHEBI:57483"/>
        <dbReference type="ChEBI" id="CHEBI:60203"/>
        <dbReference type="ChEBI" id="CHEBI:60204"/>
        <dbReference type="EC" id="5.3.1.28"/>
    </reaction>
</comment>
<dbReference type="PANTHER" id="PTHR30390:SF6">
    <property type="entry name" value="DNAA INITIATOR-ASSOCIATING PROTEIN DIAA"/>
    <property type="match status" value="1"/>
</dbReference>
<comment type="cofactor">
    <cofactor evidence="10">
        <name>Zn(2+)</name>
        <dbReference type="ChEBI" id="CHEBI:29105"/>
    </cofactor>
    <text evidence="10">Binds 1 zinc ion per subunit.</text>
</comment>
<dbReference type="InterPro" id="IPR004515">
    <property type="entry name" value="Phosphoheptose_Isoase"/>
</dbReference>
<evidence type="ECO:0000256" key="1">
    <source>
        <dbReference type="ARBA" id="ARBA00000348"/>
    </source>
</evidence>
<feature type="binding site" evidence="10">
    <location>
        <position position="182"/>
    </location>
    <ligand>
        <name>substrate</name>
    </ligand>
</feature>
<evidence type="ECO:0000256" key="3">
    <source>
        <dbReference type="ARBA" id="ARBA00004496"/>
    </source>
</evidence>
<feature type="binding site" evidence="10">
    <location>
        <position position="76"/>
    </location>
    <ligand>
        <name>Zn(2+)</name>
        <dbReference type="ChEBI" id="CHEBI:29105"/>
    </ligand>
</feature>
<proteinExistence type="inferred from homology"/>
<sequence length="210" mass="22411">MGAVDVSLPLPVNTATIADYIRDSIAVKQKILEDQALQAAIVRVVEVCLDAFRNGNKILLGGNGGSAADAQHVAAEFVSRFEFDRPGLPAIALTVDTSALTAIGNDYGYELLFSRQLEALARPGDVFIGITTSGNSRNILKGFEACDRLGVIKVALCGAGGKVHELADHVLAAPSTHTPRIQESHLLIEHMICALIEEQLFASEYKKAKS</sequence>
<dbReference type="CDD" id="cd05006">
    <property type="entry name" value="SIS_GmhA"/>
    <property type="match status" value="1"/>
</dbReference>
<feature type="binding site" evidence="10">
    <location>
        <begin position="105"/>
        <end position="106"/>
    </location>
    <ligand>
        <name>substrate</name>
    </ligand>
</feature>
<comment type="miscellaneous">
    <text evidence="10">The reaction produces a racemic mixture of D-glycero-alpha-D-manno-heptose 7-phosphate and D-glycero-beta-D-manno-heptose 7-phosphate.</text>
</comment>
<comment type="subcellular location">
    <subcellularLocation>
        <location evidence="3 10">Cytoplasm</location>
    </subcellularLocation>
</comment>
<evidence type="ECO:0000259" key="11">
    <source>
        <dbReference type="PROSITE" id="PS51464"/>
    </source>
</evidence>
<comment type="pathway">
    <text evidence="10">Carbohydrate biosynthesis; D-glycero-D-manno-heptose 7-phosphate biosynthesis; D-glycero-alpha-D-manno-heptose 7-phosphate and D-glycero-beta-D-manno-heptose 7-phosphate from sedoheptulose 7-phosphate: step 1/1.</text>
</comment>
<comment type="function">
    <text evidence="2 10">Catalyzes the isomerization of sedoheptulose 7-phosphate in D-glycero-D-manno-heptose 7-phosphate.</text>
</comment>
<dbReference type="PROSITE" id="PS51464">
    <property type="entry name" value="SIS"/>
    <property type="match status" value="1"/>
</dbReference>
<dbReference type="Proteomes" id="UP001254608">
    <property type="component" value="Unassembled WGS sequence"/>
</dbReference>
<evidence type="ECO:0000256" key="9">
    <source>
        <dbReference type="ARBA" id="ARBA00023277"/>
    </source>
</evidence>
<evidence type="ECO:0000256" key="8">
    <source>
        <dbReference type="ARBA" id="ARBA00023235"/>
    </source>
</evidence>
<comment type="caution">
    <text evidence="12">The sequence shown here is derived from an EMBL/GenBank/DDBJ whole genome shotgun (WGS) entry which is preliminary data.</text>
</comment>
<evidence type="ECO:0000256" key="5">
    <source>
        <dbReference type="ARBA" id="ARBA00022490"/>
    </source>
</evidence>
<keyword evidence="6 10" id="KW-0479">Metal-binding</keyword>
<dbReference type="Pfam" id="PF13580">
    <property type="entry name" value="SIS_2"/>
    <property type="match status" value="1"/>
</dbReference>
<evidence type="ECO:0000256" key="6">
    <source>
        <dbReference type="ARBA" id="ARBA00022723"/>
    </source>
</evidence>
<feature type="binding site" evidence="10">
    <location>
        <position position="72"/>
    </location>
    <ligand>
        <name>Zn(2+)</name>
        <dbReference type="ChEBI" id="CHEBI:29105"/>
    </ligand>
</feature>
<dbReference type="RefSeq" id="WP_311364389.1">
    <property type="nucleotide sequence ID" value="NZ_JAVRIC010000006.1"/>
</dbReference>
<feature type="binding site" evidence="10">
    <location>
        <begin position="131"/>
        <end position="133"/>
    </location>
    <ligand>
        <name>substrate</name>
    </ligand>
</feature>
<keyword evidence="9 10" id="KW-0119">Carbohydrate metabolism</keyword>
<dbReference type="SUPFAM" id="SSF53697">
    <property type="entry name" value="SIS domain"/>
    <property type="match status" value="1"/>
</dbReference>
<keyword evidence="5 10" id="KW-0963">Cytoplasm</keyword>
<evidence type="ECO:0000313" key="13">
    <source>
        <dbReference type="Proteomes" id="UP001254608"/>
    </source>
</evidence>
<feature type="binding site" evidence="10">
    <location>
        <position position="182"/>
    </location>
    <ligand>
        <name>Zn(2+)</name>
        <dbReference type="ChEBI" id="CHEBI:29105"/>
    </ligand>
</feature>
<gene>
    <name evidence="10" type="primary">gmhA</name>
    <name evidence="12" type="ORF">RM530_06400</name>
</gene>
<reference evidence="12 13" key="1">
    <citation type="submission" date="2023-09" db="EMBL/GenBank/DDBJ databases">
        <authorList>
            <person name="Rey-Velasco X."/>
        </authorList>
    </citation>
    <scope>NUCLEOTIDE SEQUENCE [LARGE SCALE GENOMIC DNA]</scope>
    <source>
        <strain evidence="12 13">W345</strain>
    </source>
</reference>
<protein>
    <recommendedName>
        <fullName evidence="10">Phosphoheptose isomerase</fullName>
        <ecNumber evidence="10">5.3.1.28</ecNumber>
    </recommendedName>
    <alternativeName>
        <fullName evidence="10">Sedoheptulose 7-phosphate isomerase</fullName>
    </alternativeName>
</protein>